<feature type="transmembrane region" description="Helical" evidence="2">
    <location>
        <begin position="74"/>
        <end position="92"/>
    </location>
</feature>
<name>A0A126ZUK1_9MICC</name>
<protein>
    <submittedName>
        <fullName evidence="3">Uncharacterized protein</fullName>
    </submittedName>
</protein>
<keyword evidence="4" id="KW-1185">Reference proteome</keyword>
<dbReference type="RefSeq" id="WP_066494284.1">
    <property type="nucleotide sequence ID" value="NZ_BJMO01000034.1"/>
</dbReference>
<sequence length="204" mass="21711">MQLEDFPVGAQAQQQARRPHGMGRYGTHGEQLPDGTSLLRRVVFDPVQAAALDADRVVAAWAHSHRRLARAVDWVGRGLVLVLGLALGWSVLSGRAELVLAAAAAAALFVAPDLLARLGRALRARREAALSRLAMAAHFNHHAAPWLAALSPAERARCYRSLLLRGEALLLGVRAQLVRAEGGAAHLVVTTLPALGAALRPARP</sequence>
<dbReference type="EMBL" id="CP014518">
    <property type="protein sequence ID" value="AMM30838.1"/>
    <property type="molecule type" value="Genomic_DNA"/>
</dbReference>
<dbReference type="Proteomes" id="UP000070134">
    <property type="component" value="Chromosome"/>
</dbReference>
<dbReference type="KEGG" id="satk:SA2016_0133"/>
<evidence type="ECO:0000313" key="4">
    <source>
        <dbReference type="Proteomes" id="UP000070134"/>
    </source>
</evidence>
<accession>A0A126ZUK1</accession>
<evidence type="ECO:0000256" key="2">
    <source>
        <dbReference type="SAM" id="Phobius"/>
    </source>
</evidence>
<dbReference type="AlphaFoldDB" id="A0A126ZUK1"/>
<reference evidence="3 4" key="1">
    <citation type="submission" date="2016-02" db="EMBL/GenBank/DDBJ databases">
        <title>Complete genome of Sinomonas atrocyanea KCTC 3377.</title>
        <authorList>
            <person name="Kim K.M."/>
        </authorList>
    </citation>
    <scope>NUCLEOTIDE SEQUENCE [LARGE SCALE GENOMIC DNA]</scope>
    <source>
        <strain evidence="3 4">KCTC 3377</strain>
    </source>
</reference>
<keyword evidence="2" id="KW-0812">Transmembrane</keyword>
<feature type="transmembrane region" description="Helical" evidence="2">
    <location>
        <begin position="98"/>
        <end position="116"/>
    </location>
</feature>
<evidence type="ECO:0000313" key="3">
    <source>
        <dbReference type="EMBL" id="AMM30838.1"/>
    </source>
</evidence>
<gene>
    <name evidence="3" type="ORF">SA2016_0133</name>
</gene>
<organism evidence="3 4">
    <name type="scientific">Sinomonas atrocyanea</name>
    <dbReference type="NCBI Taxonomy" id="37927"/>
    <lineage>
        <taxon>Bacteria</taxon>
        <taxon>Bacillati</taxon>
        <taxon>Actinomycetota</taxon>
        <taxon>Actinomycetes</taxon>
        <taxon>Micrococcales</taxon>
        <taxon>Micrococcaceae</taxon>
        <taxon>Sinomonas</taxon>
    </lineage>
</organism>
<proteinExistence type="predicted"/>
<keyword evidence="2" id="KW-1133">Transmembrane helix</keyword>
<feature type="region of interest" description="Disordered" evidence="1">
    <location>
        <begin position="1"/>
        <end position="31"/>
    </location>
</feature>
<evidence type="ECO:0000256" key="1">
    <source>
        <dbReference type="SAM" id="MobiDB-lite"/>
    </source>
</evidence>
<keyword evidence="2" id="KW-0472">Membrane</keyword>